<dbReference type="Proteomes" id="UP001165083">
    <property type="component" value="Unassembled WGS sequence"/>
</dbReference>
<evidence type="ECO:0000256" key="5">
    <source>
        <dbReference type="ARBA" id="ARBA00022980"/>
    </source>
</evidence>
<dbReference type="GO" id="GO:0003723">
    <property type="term" value="F:RNA binding"/>
    <property type="evidence" value="ECO:0007669"/>
    <property type="project" value="InterPro"/>
</dbReference>
<dbReference type="EMBL" id="BSXW01000031">
    <property type="protein sequence ID" value="GMF10167.1"/>
    <property type="molecule type" value="Genomic_DNA"/>
</dbReference>
<dbReference type="OrthoDB" id="1688503at2759"/>
<protein>
    <submittedName>
        <fullName evidence="8">Unnamed protein product</fullName>
    </submittedName>
</protein>
<dbReference type="InterPro" id="IPR014722">
    <property type="entry name" value="Rib_uL2_dom2"/>
</dbReference>
<dbReference type="CDD" id="cd06089">
    <property type="entry name" value="KOW_RPL26"/>
    <property type="match status" value="1"/>
</dbReference>
<proteinExistence type="inferred from homology"/>
<comment type="similarity">
    <text evidence="2">Belongs to the universal ribosomal protein uL24 family.</text>
</comment>
<dbReference type="FunFam" id="2.30.30.30:FF:000009">
    <property type="entry name" value="60S ribosomal protein L26"/>
    <property type="match status" value="1"/>
</dbReference>
<feature type="domain" description="KOW" evidence="7">
    <location>
        <begin position="40"/>
        <end position="69"/>
    </location>
</feature>
<keyword evidence="4" id="KW-0934">Plastid</keyword>
<gene>
    <name evidence="8" type="ORF">Plil01_000100900</name>
</gene>
<evidence type="ECO:0000256" key="6">
    <source>
        <dbReference type="ARBA" id="ARBA00023274"/>
    </source>
</evidence>
<comment type="subcellular location">
    <subcellularLocation>
        <location evidence="1">Plastid</location>
        <location evidence="1">Chloroplast</location>
    </subcellularLocation>
</comment>
<dbReference type="PANTHER" id="PTHR11143">
    <property type="entry name" value="60S RIBOSOMAL PROTEIN L26 FAMILY MEMBER"/>
    <property type="match status" value="1"/>
</dbReference>
<name>A0A9W6T9F8_9STRA</name>
<dbReference type="GO" id="GO:0006412">
    <property type="term" value="P:translation"/>
    <property type="evidence" value="ECO:0007669"/>
    <property type="project" value="InterPro"/>
</dbReference>
<keyword evidence="6" id="KW-0687">Ribonucleoprotein</keyword>
<dbReference type="Gene3D" id="2.30.30.30">
    <property type="match status" value="1"/>
</dbReference>
<reference evidence="8" key="1">
    <citation type="submission" date="2023-04" db="EMBL/GenBank/DDBJ databases">
        <title>Phytophthora lilii NBRC 32176.</title>
        <authorList>
            <person name="Ichikawa N."/>
            <person name="Sato H."/>
            <person name="Tonouchi N."/>
        </authorList>
    </citation>
    <scope>NUCLEOTIDE SEQUENCE</scope>
    <source>
        <strain evidence="8">NBRC 32176</strain>
    </source>
</reference>
<dbReference type="Pfam" id="PF16906">
    <property type="entry name" value="Ribosomal_L26"/>
    <property type="match status" value="1"/>
</dbReference>
<evidence type="ECO:0000256" key="2">
    <source>
        <dbReference type="ARBA" id="ARBA00010618"/>
    </source>
</evidence>
<dbReference type="AlphaFoldDB" id="A0A9W6T9F8"/>
<comment type="caution">
    <text evidence="8">The sequence shown here is derived from an EMBL/GenBank/DDBJ whole genome shotgun (WGS) entry which is preliminary data.</text>
</comment>
<keyword evidence="9" id="KW-1185">Reference proteome</keyword>
<evidence type="ECO:0000256" key="4">
    <source>
        <dbReference type="ARBA" id="ARBA00022640"/>
    </source>
</evidence>
<dbReference type="GO" id="GO:0015934">
    <property type="term" value="C:large ribosomal subunit"/>
    <property type="evidence" value="ECO:0007669"/>
    <property type="project" value="InterPro"/>
</dbReference>
<dbReference type="Pfam" id="PF00467">
    <property type="entry name" value="KOW"/>
    <property type="match status" value="1"/>
</dbReference>
<evidence type="ECO:0000256" key="1">
    <source>
        <dbReference type="ARBA" id="ARBA00004229"/>
    </source>
</evidence>
<organism evidence="8 9">
    <name type="scientific">Phytophthora lilii</name>
    <dbReference type="NCBI Taxonomy" id="2077276"/>
    <lineage>
        <taxon>Eukaryota</taxon>
        <taxon>Sar</taxon>
        <taxon>Stramenopiles</taxon>
        <taxon>Oomycota</taxon>
        <taxon>Peronosporomycetes</taxon>
        <taxon>Peronosporales</taxon>
        <taxon>Peronosporaceae</taxon>
        <taxon>Phytophthora</taxon>
    </lineage>
</organism>
<evidence type="ECO:0000313" key="9">
    <source>
        <dbReference type="Proteomes" id="UP001165083"/>
    </source>
</evidence>
<sequence>MRHSRNLLSLSLRRECELWLIVLLVCVAFQVRSLPIRKEDEVMIVRGSQKSREGRVTAVYRKKFVIHVERVVREKANGASVPIGIDASKVVITKLKLDKDRKKILERKNRAVSETEKGKFTEQDVAMATVD</sequence>
<dbReference type="InterPro" id="IPR005756">
    <property type="entry name" value="Ribosomal_uL24_euk/arc"/>
</dbReference>
<evidence type="ECO:0000256" key="3">
    <source>
        <dbReference type="ARBA" id="ARBA00022528"/>
    </source>
</evidence>
<dbReference type="NCBIfam" id="TIGR01080">
    <property type="entry name" value="rplX_A_E"/>
    <property type="match status" value="1"/>
</dbReference>
<keyword evidence="3" id="KW-0150">Chloroplast</keyword>
<evidence type="ECO:0000313" key="8">
    <source>
        <dbReference type="EMBL" id="GMF10167.1"/>
    </source>
</evidence>
<dbReference type="SUPFAM" id="SSF50104">
    <property type="entry name" value="Translation proteins SH3-like domain"/>
    <property type="match status" value="1"/>
</dbReference>
<keyword evidence="5" id="KW-0689">Ribosomal protein</keyword>
<dbReference type="InterPro" id="IPR008991">
    <property type="entry name" value="Translation_prot_SH3-like_sf"/>
</dbReference>
<dbReference type="InterPro" id="IPR005824">
    <property type="entry name" value="KOW"/>
</dbReference>
<accession>A0A9W6T9F8</accession>
<evidence type="ECO:0000259" key="7">
    <source>
        <dbReference type="Pfam" id="PF00467"/>
    </source>
</evidence>
<dbReference type="GO" id="GO:0003735">
    <property type="term" value="F:structural constituent of ribosome"/>
    <property type="evidence" value="ECO:0007669"/>
    <property type="project" value="InterPro"/>
</dbReference>
<dbReference type="InterPro" id="IPR041988">
    <property type="entry name" value="Ribosomal_uL24_KOW"/>
</dbReference>
<dbReference type="GO" id="GO:0009507">
    <property type="term" value="C:chloroplast"/>
    <property type="evidence" value="ECO:0007669"/>
    <property type="project" value="UniProtKB-SubCell"/>
</dbReference>